<keyword evidence="2" id="KW-1185">Reference proteome</keyword>
<name>A0A4C1VW76_EUMVA</name>
<evidence type="ECO:0000313" key="2">
    <source>
        <dbReference type="Proteomes" id="UP000299102"/>
    </source>
</evidence>
<accession>A0A4C1VW76</accession>
<gene>
    <name evidence="1" type="ORF">EVAR_47754_1</name>
</gene>
<comment type="caution">
    <text evidence="1">The sequence shown here is derived from an EMBL/GenBank/DDBJ whole genome shotgun (WGS) entry which is preliminary data.</text>
</comment>
<organism evidence="1 2">
    <name type="scientific">Eumeta variegata</name>
    <name type="common">Bagworm moth</name>
    <name type="synonym">Eumeta japonica</name>
    <dbReference type="NCBI Taxonomy" id="151549"/>
    <lineage>
        <taxon>Eukaryota</taxon>
        <taxon>Metazoa</taxon>
        <taxon>Ecdysozoa</taxon>
        <taxon>Arthropoda</taxon>
        <taxon>Hexapoda</taxon>
        <taxon>Insecta</taxon>
        <taxon>Pterygota</taxon>
        <taxon>Neoptera</taxon>
        <taxon>Endopterygota</taxon>
        <taxon>Lepidoptera</taxon>
        <taxon>Glossata</taxon>
        <taxon>Ditrysia</taxon>
        <taxon>Tineoidea</taxon>
        <taxon>Psychidae</taxon>
        <taxon>Oiketicinae</taxon>
        <taxon>Eumeta</taxon>
    </lineage>
</organism>
<dbReference type="AlphaFoldDB" id="A0A4C1VW76"/>
<reference evidence="1 2" key="1">
    <citation type="journal article" date="2019" name="Commun. Biol.">
        <title>The bagworm genome reveals a unique fibroin gene that provides high tensile strength.</title>
        <authorList>
            <person name="Kono N."/>
            <person name="Nakamura H."/>
            <person name="Ohtoshi R."/>
            <person name="Tomita M."/>
            <person name="Numata K."/>
            <person name="Arakawa K."/>
        </authorList>
    </citation>
    <scope>NUCLEOTIDE SEQUENCE [LARGE SCALE GENOMIC DNA]</scope>
</reference>
<proteinExistence type="predicted"/>
<dbReference type="EMBL" id="BGZK01000418">
    <property type="protein sequence ID" value="GBP42459.1"/>
    <property type="molecule type" value="Genomic_DNA"/>
</dbReference>
<sequence length="117" mass="13297">MRPEANGKTAIYSKRSLALPKIVVNFSKIKSVHVVVVSGSQLSQLINIMFLVIRGLNYSSLTPVHDLFYVRLRSSELWPFTLAQLGLGAVGDHHLCDYNVRDRWLNVLYEERANDLI</sequence>
<protein>
    <submittedName>
        <fullName evidence="1">Uncharacterized protein</fullName>
    </submittedName>
</protein>
<evidence type="ECO:0000313" key="1">
    <source>
        <dbReference type="EMBL" id="GBP42459.1"/>
    </source>
</evidence>
<dbReference type="Proteomes" id="UP000299102">
    <property type="component" value="Unassembled WGS sequence"/>
</dbReference>